<proteinExistence type="predicted"/>
<keyword evidence="2" id="KW-0863">Zinc-finger</keyword>
<dbReference type="PANTHER" id="PTHR20893">
    <property type="entry name" value="LD08641P"/>
    <property type="match status" value="1"/>
</dbReference>
<dbReference type="Pfam" id="PF12906">
    <property type="entry name" value="RINGv"/>
    <property type="match status" value="1"/>
</dbReference>
<dbReference type="AlphaFoldDB" id="A0A226DKB8"/>
<dbReference type="STRING" id="158441.A0A226DKB8"/>
<dbReference type="CDD" id="cd16495">
    <property type="entry name" value="RING_CH-C4HC3_MARCH"/>
    <property type="match status" value="1"/>
</dbReference>
<feature type="transmembrane region" description="Helical" evidence="4">
    <location>
        <begin position="477"/>
        <end position="494"/>
    </location>
</feature>
<evidence type="ECO:0000313" key="6">
    <source>
        <dbReference type="EMBL" id="OXA45673.1"/>
    </source>
</evidence>
<keyword evidence="3" id="KW-0862">Zinc</keyword>
<sequence length="528" mass="58756">MANLLHDFYSELIRGMCSSANCSGHGECLNGTCLCEIKFAGEECDGINVNYHVSLASVYLIVALVSLIQLLIAMIMACRQVDKGSRFREAISPTTPKAIYAIVFLAASLRAAYFAVSATWAADWLLSLLTAYYPLLLTGSSLIVCFWAEIFHLRNVCFESHRFLSKSFLGFVAFNVVTYSILLAQLLLVLANTNETEKNYYFNVFNGCYAILLFIVVVFFLIYGVEVYFKIRGGFLLLSPIRTVGLATSKTDTIGNSDRPVNVSQLNQSRFGLISQASMLLVTVVFILSDILGEFWKNKVPLESRNYHDILFRVVEIGVALWFPCVLWNVNRPDQLWILNPKKILQTNVNKSTMSDLPDDKSSLSDSVGCYFCYDPDRTDAGPIIQPCECRGDVASVHHECLRRWLLQRAAENGEACCSVCKTPYKLEREKSLSWSACSDVSAAHWLKFSLMVATISGIFMSTWALCHILTAAPYKILVVGSAIIGTYVILKFLGQNTFSAYQQAKVSSVKIISRSPDVLLSPPATKI</sequence>
<evidence type="ECO:0000259" key="5">
    <source>
        <dbReference type="PROSITE" id="PS51292"/>
    </source>
</evidence>
<protein>
    <submittedName>
        <fullName evidence="6">E3 ubiquitin-protein ligase LAP</fullName>
    </submittedName>
</protein>
<organism evidence="6 7">
    <name type="scientific">Folsomia candida</name>
    <name type="common">Springtail</name>
    <dbReference type="NCBI Taxonomy" id="158441"/>
    <lineage>
        <taxon>Eukaryota</taxon>
        <taxon>Metazoa</taxon>
        <taxon>Ecdysozoa</taxon>
        <taxon>Arthropoda</taxon>
        <taxon>Hexapoda</taxon>
        <taxon>Collembola</taxon>
        <taxon>Entomobryomorpha</taxon>
        <taxon>Isotomoidea</taxon>
        <taxon>Isotomidae</taxon>
        <taxon>Proisotominae</taxon>
        <taxon>Folsomia</taxon>
    </lineage>
</organism>
<dbReference type="InterPro" id="IPR013083">
    <property type="entry name" value="Znf_RING/FYVE/PHD"/>
</dbReference>
<dbReference type="EMBL" id="LNIX01000017">
    <property type="protein sequence ID" value="OXA45673.1"/>
    <property type="molecule type" value="Genomic_DNA"/>
</dbReference>
<dbReference type="PANTHER" id="PTHR20893:SF2">
    <property type="entry name" value="LD08641P"/>
    <property type="match status" value="1"/>
</dbReference>
<evidence type="ECO:0000313" key="7">
    <source>
        <dbReference type="Proteomes" id="UP000198287"/>
    </source>
</evidence>
<keyword evidence="1" id="KW-0479">Metal-binding</keyword>
<dbReference type="Proteomes" id="UP000198287">
    <property type="component" value="Unassembled WGS sequence"/>
</dbReference>
<keyword evidence="4" id="KW-0812">Transmembrane</keyword>
<accession>A0A226DKB8</accession>
<keyword evidence="7" id="KW-1185">Reference proteome</keyword>
<dbReference type="SMART" id="SM00744">
    <property type="entry name" value="RINGv"/>
    <property type="match status" value="1"/>
</dbReference>
<feature type="transmembrane region" description="Helical" evidence="4">
    <location>
        <begin position="449"/>
        <end position="471"/>
    </location>
</feature>
<feature type="transmembrane region" description="Helical" evidence="4">
    <location>
        <begin position="168"/>
        <end position="188"/>
    </location>
</feature>
<name>A0A226DKB8_FOLCA</name>
<dbReference type="Gene3D" id="3.30.40.10">
    <property type="entry name" value="Zinc/RING finger domain, C3HC4 (zinc finger)"/>
    <property type="match status" value="1"/>
</dbReference>
<feature type="transmembrane region" description="Helical" evidence="4">
    <location>
        <begin position="200"/>
        <end position="223"/>
    </location>
</feature>
<gene>
    <name evidence="6" type="ORF">Fcan01_19562</name>
</gene>
<feature type="transmembrane region" description="Helical" evidence="4">
    <location>
        <begin position="98"/>
        <end position="118"/>
    </location>
</feature>
<feature type="transmembrane region" description="Helical" evidence="4">
    <location>
        <begin position="310"/>
        <end position="330"/>
    </location>
</feature>
<dbReference type="OrthoDB" id="2154780at2759"/>
<evidence type="ECO:0000256" key="3">
    <source>
        <dbReference type="ARBA" id="ARBA00022833"/>
    </source>
</evidence>
<feature type="domain" description="RING-CH-type" evidence="5">
    <location>
        <begin position="362"/>
        <end position="428"/>
    </location>
</feature>
<reference evidence="6 7" key="1">
    <citation type="submission" date="2015-12" db="EMBL/GenBank/DDBJ databases">
        <title>The genome of Folsomia candida.</title>
        <authorList>
            <person name="Faddeeva A."/>
            <person name="Derks M.F."/>
            <person name="Anvar Y."/>
            <person name="Smit S."/>
            <person name="Van Straalen N."/>
            <person name="Roelofs D."/>
        </authorList>
    </citation>
    <scope>NUCLEOTIDE SEQUENCE [LARGE SCALE GENOMIC DNA]</scope>
    <source>
        <strain evidence="6 7">VU population</strain>
        <tissue evidence="6">Whole body</tissue>
    </source>
</reference>
<dbReference type="GO" id="GO:0008270">
    <property type="term" value="F:zinc ion binding"/>
    <property type="evidence" value="ECO:0007669"/>
    <property type="project" value="UniProtKB-KW"/>
</dbReference>
<dbReference type="Gene3D" id="2.10.25.10">
    <property type="entry name" value="Laminin"/>
    <property type="match status" value="1"/>
</dbReference>
<feature type="transmembrane region" description="Helical" evidence="4">
    <location>
        <begin position="124"/>
        <end position="147"/>
    </location>
</feature>
<evidence type="ECO:0000256" key="4">
    <source>
        <dbReference type="SAM" id="Phobius"/>
    </source>
</evidence>
<dbReference type="SUPFAM" id="SSF57850">
    <property type="entry name" value="RING/U-box"/>
    <property type="match status" value="1"/>
</dbReference>
<evidence type="ECO:0000256" key="1">
    <source>
        <dbReference type="ARBA" id="ARBA00022723"/>
    </source>
</evidence>
<evidence type="ECO:0000256" key="2">
    <source>
        <dbReference type="ARBA" id="ARBA00022771"/>
    </source>
</evidence>
<dbReference type="OMA" id="ICYDTDK"/>
<dbReference type="PROSITE" id="PS51292">
    <property type="entry name" value="ZF_RING_CH"/>
    <property type="match status" value="1"/>
</dbReference>
<comment type="caution">
    <text evidence="6">The sequence shown here is derived from an EMBL/GenBank/DDBJ whole genome shotgun (WGS) entry which is preliminary data.</text>
</comment>
<dbReference type="InterPro" id="IPR011016">
    <property type="entry name" value="Znf_RING-CH"/>
</dbReference>
<feature type="transmembrane region" description="Helical" evidence="4">
    <location>
        <begin position="58"/>
        <end position="77"/>
    </location>
</feature>
<feature type="transmembrane region" description="Helical" evidence="4">
    <location>
        <begin position="271"/>
        <end position="290"/>
    </location>
</feature>
<keyword evidence="4" id="KW-0472">Membrane</keyword>
<keyword evidence="4" id="KW-1133">Transmembrane helix</keyword>